<dbReference type="Proteomes" id="UP001444071">
    <property type="component" value="Unassembled WGS sequence"/>
</dbReference>
<name>A0ABV0W491_9TELE</name>
<evidence type="ECO:0000313" key="2">
    <source>
        <dbReference type="Proteomes" id="UP001444071"/>
    </source>
</evidence>
<accession>A0ABV0W491</accession>
<feature type="non-terminal residue" evidence="1">
    <location>
        <position position="1"/>
    </location>
</feature>
<gene>
    <name evidence="1" type="ORF">XENORESO_019863</name>
</gene>
<proteinExistence type="predicted"/>
<comment type="caution">
    <text evidence="1">The sequence shown here is derived from an EMBL/GenBank/DDBJ whole genome shotgun (WGS) entry which is preliminary data.</text>
</comment>
<organism evidence="1 2">
    <name type="scientific">Xenotaenia resolanae</name>
    <dbReference type="NCBI Taxonomy" id="208358"/>
    <lineage>
        <taxon>Eukaryota</taxon>
        <taxon>Metazoa</taxon>
        <taxon>Chordata</taxon>
        <taxon>Craniata</taxon>
        <taxon>Vertebrata</taxon>
        <taxon>Euteleostomi</taxon>
        <taxon>Actinopterygii</taxon>
        <taxon>Neopterygii</taxon>
        <taxon>Teleostei</taxon>
        <taxon>Neoteleostei</taxon>
        <taxon>Acanthomorphata</taxon>
        <taxon>Ovalentaria</taxon>
        <taxon>Atherinomorphae</taxon>
        <taxon>Cyprinodontiformes</taxon>
        <taxon>Goodeidae</taxon>
        <taxon>Xenotaenia</taxon>
    </lineage>
</organism>
<evidence type="ECO:0000313" key="1">
    <source>
        <dbReference type="EMBL" id="MEQ2264125.1"/>
    </source>
</evidence>
<reference evidence="1 2" key="1">
    <citation type="submission" date="2021-06" db="EMBL/GenBank/DDBJ databases">
        <authorList>
            <person name="Palmer J.M."/>
        </authorList>
    </citation>
    <scope>NUCLEOTIDE SEQUENCE [LARGE SCALE GENOMIC DNA]</scope>
    <source>
        <strain evidence="1 2">XR_2019</strain>
        <tissue evidence="1">Muscle</tissue>
    </source>
</reference>
<keyword evidence="2" id="KW-1185">Reference proteome</keyword>
<dbReference type="EMBL" id="JAHRIM010027512">
    <property type="protein sequence ID" value="MEQ2264125.1"/>
    <property type="molecule type" value="Genomic_DNA"/>
</dbReference>
<protein>
    <submittedName>
        <fullName evidence="1">Uncharacterized protein</fullName>
    </submittedName>
</protein>
<sequence length="75" mass="8551">FLQVRPACVEDERLLVGIVTFLNAYFKQDPTECASDQEDKDLRWILELLLNQVQIISILWTSIKVKPAAPLYGSS</sequence>